<evidence type="ECO:0008006" key="16">
    <source>
        <dbReference type="Google" id="ProtNLM"/>
    </source>
</evidence>
<evidence type="ECO:0000313" key="14">
    <source>
        <dbReference type="EMBL" id="KAH6825451.1"/>
    </source>
</evidence>
<dbReference type="InterPro" id="IPR002182">
    <property type="entry name" value="NB-ARC"/>
</dbReference>
<accession>A0AAD4J1L0</accession>
<keyword evidence="15" id="KW-1185">Reference proteome</keyword>
<evidence type="ECO:0000256" key="3">
    <source>
        <dbReference type="ARBA" id="ARBA00008894"/>
    </source>
</evidence>
<keyword evidence="9" id="KW-0611">Plant defense</keyword>
<comment type="similarity">
    <text evidence="3">Belongs to the disease resistance NB-LRR family.</text>
</comment>
<dbReference type="GO" id="GO:0005524">
    <property type="term" value="F:ATP binding"/>
    <property type="evidence" value="ECO:0007669"/>
    <property type="project" value="UniProtKB-KW"/>
</dbReference>
<dbReference type="InterPro" id="IPR044974">
    <property type="entry name" value="Disease_R_plants"/>
</dbReference>
<feature type="domain" description="Disease resistance protein winged helix" evidence="12">
    <location>
        <begin position="268"/>
        <end position="339"/>
    </location>
</feature>
<dbReference type="Gene3D" id="1.10.10.10">
    <property type="entry name" value="Winged helix-like DNA-binding domain superfamily/Winged helix DNA-binding domain"/>
    <property type="match status" value="1"/>
</dbReference>
<dbReference type="FunFam" id="1.10.10.10:FF:000322">
    <property type="entry name" value="Probable disease resistance protein At1g63360"/>
    <property type="match status" value="1"/>
</dbReference>
<dbReference type="FunFam" id="3.40.50.300:FF:001091">
    <property type="entry name" value="Probable disease resistance protein At1g61300"/>
    <property type="match status" value="1"/>
</dbReference>
<name>A0AAD4J1L0_PERFH</name>
<comment type="function">
    <text evidence="1">Confers resistance to late blight (Phytophthora infestans) races carrying the avirulence gene Avr1. Resistance proteins guard the plant against pathogens that contain an appropriate avirulence protein via an indirect interaction with this avirulence protein. That triggers a defense system including the hypersensitive response, which restricts the pathogen growth.</text>
</comment>
<feature type="domain" description="Disease resistance R13L4/SHOC-2-like LRR" evidence="13">
    <location>
        <begin position="388"/>
        <end position="646"/>
    </location>
</feature>
<organism evidence="14 15">
    <name type="scientific">Perilla frutescens var. hirtella</name>
    <name type="common">Perilla citriodora</name>
    <name type="synonym">Perilla setoyensis</name>
    <dbReference type="NCBI Taxonomy" id="608512"/>
    <lineage>
        <taxon>Eukaryota</taxon>
        <taxon>Viridiplantae</taxon>
        <taxon>Streptophyta</taxon>
        <taxon>Embryophyta</taxon>
        <taxon>Tracheophyta</taxon>
        <taxon>Spermatophyta</taxon>
        <taxon>Magnoliopsida</taxon>
        <taxon>eudicotyledons</taxon>
        <taxon>Gunneridae</taxon>
        <taxon>Pentapetalae</taxon>
        <taxon>asterids</taxon>
        <taxon>lamiids</taxon>
        <taxon>Lamiales</taxon>
        <taxon>Lamiaceae</taxon>
        <taxon>Nepetoideae</taxon>
        <taxon>Elsholtzieae</taxon>
        <taxon>Perilla</taxon>
    </lineage>
</organism>
<gene>
    <name evidence="14" type="ORF">C2S53_005938</name>
</gene>
<dbReference type="InterPro" id="IPR027417">
    <property type="entry name" value="P-loop_NTPase"/>
</dbReference>
<evidence type="ECO:0000259" key="12">
    <source>
        <dbReference type="Pfam" id="PF23559"/>
    </source>
</evidence>
<comment type="subcellular location">
    <subcellularLocation>
        <location evidence="2">Cytoplasm</location>
    </subcellularLocation>
</comment>
<protein>
    <recommendedName>
        <fullName evidence="16">NB-ARC domain-containing protein</fullName>
    </recommendedName>
</protein>
<dbReference type="AlphaFoldDB" id="A0AAD4J1L0"/>
<dbReference type="InterPro" id="IPR032675">
    <property type="entry name" value="LRR_dom_sf"/>
</dbReference>
<keyword evidence="4" id="KW-0963">Cytoplasm</keyword>
<comment type="caution">
    <text evidence="14">The sequence shown here is derived from an EMBL/GenBank/DDBJ whole genome shotgun (WGS) entry which is preliminary data.</text>
</comment>
<dbReference type="Pfam" id="PF23559">
    <property type="entry name" value="WHD_DRP"/>
    <property type="match status" value="1"/>
</dbReference>
<evidence type="ECO:0000256" key="6">
    <source>
        <dbReference type="ARBA" id="ARBA00022667"/>
    </source>
</evidence>
<dbReference type="InterPro" id="IPR042197">
    <property type="entry name" value="Apaf_helical"/>
</dbReference>
<dbReference type="SUPFAM" id="SSF52058">
    <property type="entry name" value="L domain-like"/>
    <property type="match status" value="1"/>
</dbReference>
<dbReference type="InterPro" id="IPR036388">
    <property type="entry name" value="WH-like_DNA-bd_sf"/>
</dbReference>
<dbReference type="SUPFAM" id="SSF52540">
    <property type="entry name" value="P-loop containing nucleoside triphosphate hydrolases"/>
    <property type="match status" value="1"/>
</dbReference>
<dbReference type="PANTHER" id="PTHR23155:SF1152">
    <property type="entry name" value="AAA+ ATPASE DOMAIN-CONTAINING PROTEIN"/>
    <property type="match status" value="1"/>
</dbReference>
<keyword evidence="6" id="KW-0381">Hypersensitive response</keyword>
<keyword evidence="10" id="KW-0067">ATP-binding</keyword>
<proteinExistence type="inferred from homology"/>
<feature type="domain" description="NB-ARC" evidence="11">
    <location>
        <begin position="13"/>
        <end position="184"/>
    </location>
</feature>
<dbReference type="PRINTS" id="PR00364">
    <property type="entry name" value="DISEASERSIST"/>
</dbReference>
<sequence length="700" mass="79776">MQSSDVAPTGLDSDVDAIMDRLCGDAGELQIVPIVGTGGIGKTTLARKVYHDPLVRESFVVRAWVTISQNYSLGDILSSLLVFMKDFLTEEVSGLSNELMSEKLYKTLKGRRYLIVIDDMWSTKTWDEVRLFLPDDDSRSRIMLTTRLADVAAYVVSSEHFHEMQFMDDDQSWNLLRKEVFKGKYCVDGLEKVGRKIAKSCGGLPLAVVVIAGLLSEVSRTEADWEEIARNINLAIAAEEEKYAAILSLSYTHLPHHLRHCFLYMGAFPEDYEIRVSKLIKLWIAEGFVEYSSLNKTIEEAAEKCLEDLIKRNLVLVTKRKSNGRIKSCGLHDLLRDLCLIKSLEENFLLYFMGKYVLPEIFEDQLRISISYSDNLLEIDGSTIHTIICYQRSKIGSLEKFSLLSILDMVKADLPAHVFELHDLRHLAFSFPTEIPASILNLHNLETLIIYPQQQHMVTLPVEIWKMSRLRHLISSSFLTLPHPDGATAPLKNLQTLSLATNFVCSERMVKMIPNVKKLGIRYSEDELDEDYHLHNLELLHELVKLKLDIRGDFPLGPSLNPVFPESLRKLTLSGWQLPWKDLSIAGSLPNLQVLKLKNYACDGECWETTEGEFEELECLLIDESNLREWLTDSSHFPKLKCLMLHRCSSLSEIPDDIGNIPTLELIEVDGRNQSLVESAKSIQNDQQTNYENYSIQVRY</sequence>
<evidence type="ECO:0000256" key="1">
    <source>
        <dbReference type="ARBA" id="ARBA00002074"/>
    </source>
</evidence>
<evidence type="ECO:0000256" key="9">
    <source>
        <dbReference type="ARBA" id="ARBA00022821"/>
    </source>
</evidence>
<dbReference type="Pfam" id="PF23598">
    <property type="entry name" value="LRR_14"/>
    <property type="match status" value="1"/>
</dbReference>
<reference evidence="14 15" key="1">
    <citation type="journal article" date="2021" name="Nat. Commun.">
        <title>Incipient diploidization of the medicinal plant Perilla within 10,000 years.</title>
        <authorList>
            <person name="Zhang Y."/>
            <person name="Shen Q."/>
            <person name="Leng L."/>
            <person name="Zhang D."/>
            <person name="Chen S."/>
            <person name="Shi Y."/>
            <person name="Ning Z."/>
            <person name="Chen S."/>
        </authorList>
    </citation>
    <scope>NUCLEOTIDE SEQUENCE [LARGE SCALE GENOMIC DNA]</scope>
    <source>
        <strain evidence="15">cv. PC099</strain>
    </source>
</reference>
<dbReference type="GO" id="GO:0043531">
    <property type="term" value="F:ADP binding"/>
    <property type="evidence" value="ECO:0007669"/>
    <property type="project" value="InterPro"/>
</dbReference>
<dbReference type="GO" id="GO:0009626">
    <property type="term" value="P:plant-type hypersensitive response"/>
    <property type="evidence" value="ECO:0007669"/>
    <property type="project" value="UniProtKB-KW"/>
</dbReference>
<dbReference type="Gene3D" id="3.80.10.10">
    <property type="entry name" value="Ribonuclease Inhibitor"/>
    <property type="match status" value="1"/>
</dbReference>
<dbReference type="EMBL" id="SDAM02000175">
    <property type="protein sequence ID" value="KAH6825451.1"/>
    <property type="molecule type" value="Genomic_DNA"/>
</dbReference>
<keyword evidence="8" id="KW-0547">Nucleotide-binding</keyword>
<dbReference type="Proteomes" id="UP001190926">
    <property type="component" value="Unassembled WGS sequence"/>
</dbReference>
<evidence type="ECO:0000256" key="4">
    <source>
        <dbReference type="ARBA" id="ARBA00022490"/>
    </source>
</evidence>
<evidence type="ECO:0000313" key="15">
    <source>
        <dbReference type="Proteomes" id="UP001190926"/>
    </source>
</evidence>
<dbReference type="Gene3D" id="3.40.50.300">
    <property type="entry name" value="P-loop containing nucleotide triphosphate hydrolases"/>
    <property type="match status" value="1"/>
</dbReference>
<evidence type="ECO:0000256" key="5">
    <source>
        <dbReference type="ARBA" id="ARBA00022614"/>
    </source>
</evidence>
<dbReference type="Pfam" id="PF00931">
    <property type="entry name" value="NB-ARC"/>
    <property type="match status" value="1"/>
</dbReference>
<keyword evidence="7" id="KW-0677">Repeat</keyword>
<evidence type="ECO:0000259" key="13">
    <source>
        <dbReference type="Pfam" id="PF23598"/>
    </source>
</evidence>
<dbReference type="InterPro" id="IPR058922">
    <property type="entry name" value="WHD_DRP"/>
</dbReference>
<evidence type="ECO:0000256" key="7">
    <source>
        <dbReference type="ARBA" id="ARBA00022737"/>
    </source>
</evidence>
<keyword evidence="5" id="KW-0433">Leucine-rich repeat</keyword>
<evidence type="ECO:0000256" key="8">
    <source>
        <dbReference type="ARBA" id="ARBA00022741"/>
    </source>
</evidence>
<dbReference type="InterPro" id="IPR055414">
    <property type="entry name" value="LRR_R13L4/SHOC2-like"/>
</dbReference>
<dbReference type="Gene3D" id="1.10.8.430">
    <property type="entry name" value="Helical domain of apoptotic protease-activating factors"/>
    <property type="match status" value="1"/>
</dbReference>
<dbReference type="PANTHER" id="PTHR23155">
    <property type="entry name" value="DISEASE RESISTANCE PROTEIN RP"/>
    <property type="match status" value="1"/>
</dbReference>
<evidence type="ECO:0000256" key="2">
    <source>
        <dbReference type="ARBA" id="ARBA00004496"/>
    </source>
</evidence>
<evidence type="ECO:0000256" key="10">
    <source>
        <dbReference type="ARBA" id="ARBA00022840"/>
    </source>
</evidence>
<evidence type="ECO:0000259" key="11">
    <source>
        <dbReference type="Pfam" id="PF00931"/>
    </source>
</evidence>
<dbReference type="GO" id="GO:0051607">
    <property type="term" value="P:defense response to virus"/>
    <property type="evidence" value="ECO:0007669"/>
    <property type="project" value="UniProtKB-ARBA"/>
</dbReference>
<dbReference type="GO" id="GO:0005737">
    <property type="term" value="C:cytoplasm"/>
    <property type="evidence" value="ECO:0007669"/>
    <property type="project" value="UniProtKB-SubCell"/>
</dbReference>